<dbReference type="InterPro" id="IPR017946">
    <property type="entry name" value="PLC-like_Pdiesterase_TIM-brl"/>
</dbReference>
<comment type="caution">
    <text evidence="8">The sequence shown here is derived from an EMBL/GenBank/DDBJ whole genome shotgun (WGS) entry which is preliminary data.</text>
</comment>
<dbReference type="Gene3D" id="3.20.20.190">
    <property type="entry name" value="Phosphatidylinositol (PI) phosphodiesterase"/>
    <property type="match status" value="1"/>
</dbReference>
<evidence type="ECO:0000256" key="3">
    <source>
        <dbReference type="ARBA" id="ARBA00022729"/>
    </source>
</evidence>
<keyword evidence="4" id="KW-0319">Glycerol metabolism</keyword>
<sequence length="209" mass="22150">MGLAEGVACLRTPLPRLRFFAAGQAKTGGRTDARNAARPCDAAAMRPLVIAHRGASGCRPEHTRAAHALAIEQGIDFIEPDRADTRAGVLVARHENALALPDSDGLLLEAATGGAELRVRERLPALRGTAFDDRSSVPTFAPLAAQAHDAGLRAHAWAFRAENPSLPARFRRWIDPDAHGDLAPGQNGFLTDHPALGRQAVTARAACRG</sequence>
<feature type="domain" description="GP-PDE" evidence="7">
    <location>
        <begin position="47"/>
        <end position="209"/>
    </location>
</feature>
<dbReference type="Pfam" id="PF03009">
    <property type="entry name" value="GDPD"/>
    <property type="match status" value="1"/>
</dbReference>
<dbReference type="GO" id="GO:0006629">
    <property type="term" value="P:lipid metabolic process"/>
    <property type="evidence" value="ECO:0007669"/>
    <property type="project" value="InterPro"/>
</dbReference>
<comment type="similarity">
    <text evidence="1">Belongs to the glycerophosphoryl diester phosphodiesterase family.</text>
</comment>
<evidence type="ECO:0000256" key="1">
    <source>
        <dbReference type="ARBA" id="ARBA00007277"/>
    </source>
</evidence>
<keyword evidence="9" id="KW-1185">Reference proteome</keyword>
<dbReference type="PANTHER" id="PTHR43620">
    <property type="entry name" value="GLYCEROPHOSPHORYL DIESTER PHOSPHODIESTERASE"/>
    <property type="match status" value="1"/>
</dbReference>
<dbReference type="EC" id="3.1.4.46" evidence="2"/>
<evidence type="ECO:0000313" key="8">
    <source>
        <dbReference type="EMBL" id="NML13575.1"/>
    </source>
</evidence>
<comment type="catalytic activity">
    <reaction evidence="6">
        <text>a sn-glycero-3-phosphodiester + H2O = an alcohol + sn-glycerol 3-phosphate + H(+)</text>
        <dbReference type="Rhea" id="RHEA:12969"/>
        <dbReference type="ChEBI" id="CHEBI:15377"/>
        <dbReference type="ChEBI" id="CHEBI:15378"/>
        <dbReference type="ChEBI" id="CHEBI:30879"/>
        <dbReference type="ChEBI" id="CHEBI:57597"/>
        <dbReference type="ChEBI" id="CHEBI:83408"/>
        <dbReference type="EC" id="3.1.4.46"/>
    </reaction>
</comment>
<dbReference type="InterPro" id="IPR030395">
    <property type="entry name" value="GP_PDE_dom"/>
</dbReference>
<dbReference type="Proteomes" id="UP000574067">
    <property type="component" value="Unassembled WGS sequence"/>
</dbReference>
<keyword evidence="5" id="KW-0378">Hydrolase</keyword>
<keyword evidence="3" id="KW-0732">Signal</keyword>
<dbReference type="GO" id="GO:0006071">
    <property type="term" value="P:glycerol metabolic process"/>
    <property type="evidence" value="ECO:0007669"/>
    <property type="project" value="UniProtKB-KW"/>
</dbReference>
<evidence type="ECO:0000256" key="6">
    <source>
        <dbReference type="ARBA" id="ARBA00047512"/>
    </source>
</evidence>
<evidence type="ECO:0000313" key="9">
    <source>
        <dbReference type="Proteomes" id="UP000574067"/>
    </source>
</evidence>
<dbReference type="PANTHER" id="PTHR43620:SF7">
    <property type="entry name" value="GLYCEROPHOSPHODIESTER PHOSPHODIESTERASE GDPD5-RELATED"/>
    <property type="match status" value="1"/>
</dbReference>
<evidence type="ECO:0000256" key="4">
    <source>
        <dbReference type="ARBA" id="ARBA00022798"/>
    </source>
</evidence>
<dbReference type="SUPFAM" id="SSF51695">
    <property type="entry name" value="PLC-like phosphodiesterases"/>
    <property type="match status" value="1"/>
</dbReference>
<dbReference type="GO" id="GO:0008889">
    <property type="term" value="F:glycerophosphodiester phosphodiesterase activity"/>
    <property type="evidence" value="ECO:0007669"/>
    <property type="project" value="UniProtKB-EC"/>
</dbReference>
<evidence type="ECO:0000256" key="5">
    <source>
        <dbReference type="ARBA" id="ARBA00022801"/>
    </source>
</evidence>
<dbReference type="AlphaFoldDB" id="A0A848F4D0"/>
<dbReference type="GO" id="GO:0042597">
    <property type="term" value="C:periplasmic space"/>
    <property type="evidence" value="ECO:0007669"/>
    <property type="project" value="TreeGrafter"/>
</dbReference>
<dbReference type="PROSITE" id="PS51704">
    <property type="entry name" value="GP_PDE"/>
    <property type="match status" value="1"/>
</dbReference>
<organism evidence="8 9">
    <name type="scientific">Azohydromonas caseinilytica</name>
    <dbReference type="NCBI Taxonomy" id="2728836"/>
    <lineage>
        <taxon>Bacteria</taxon>
        <taxon>Pseudomonadati</taxon>
        <taxon>Pseudomonadota</taxon>
        <taxon>Betaproteobacteria</taxon>
        <taxon>Burkholderiales</taxon>
        <taxon>Sphaerotilaceae</taxon>
        <taxon>Azohydromonas</taxon>
    </lineage>
</organism>
<evidence type="ECO:0000259" key="7">
    <source>
        <dbReference type="PROSITE" id="PS51704"/>
    </source>
</evidence>
<reference evidence="8 9" key="1">
    <citation type="submission" date="2020-04" db="EMBL/GenBank/DDBJ databases">
        <title>Azohydromonas sp. isolated from soil.</title>
        <authorList>
            <person name="Dahal R.H."/>
        </authorList>
    </citation>
    <scope>NUCLEOTIDE SEQUENCE [LARGE SCALE GENOMIC DNA]</scope>
    <source>
        <strain evidence="8 9">G-1-1-14</strain>
    </source>
</reference>
<proteinExistence type="inferred from homology"/>
<gene>
    <name evidence="8" type="ORF">HHL10_01090</name>
</gene>
<dbReference type="EMBL" id="JABBFW010000001">
    <property type="protein sequence ID" value="NML13575.1"/>
    <property type="molecule type" value="Genomic_DNA"/>
</dbReference>
<name>A0A848F4D0_9BURK</name>
<protein>
    <recommendedName>
        <fullName evidence="2">glycerophosphodiester phosphodiesterase</fullName>
        <ecNumber evidence="2">3.1.4.46</ecNumber>
    </recommendedName>
</protein>
<accession>A0A848F4D0</accession>
<evidence type="ECO:0000256" key="2">
    <source>
        <dbReference type="ARBA" id="ARBA00012247"/>
    </source>
</evidence>